<dbReference type="AlphaFoldDB" id="A0A2S7M138"/>
<evidence type="ECO:0000313" key="2">
    <source>
        <dbReference type="Proteomes" id="UP000516122"/>
    </source>
</evidence>
<proteinExistence type="predicted"/>
<name>A0A2S7M138_ENTFL</name>
<dbReference type="EMBL" id="CP060804">
    <property type="protein sequence ID" value="QNP37128.1"/>
    <property type="molecule type" value="Genomic_DNA"/>
</dbReference>
<organism evidence="1 2">
    <name type="scientific">Enterococcus faecalis</name>
    <name type="common">Streptococcus faecalis</name>
    <dbReference type="NCBI Taxonomy" id="1351"/>
    <lineage>
        <taxon>Bacteria</taxon>
        <taxon>Bacillati</taxon>
        <taxon>Bacillota</taxon>
        <taxon>Bacilli</taxon>
        <taxon>Lactobacillales</taxon>
        <taxon>Enterococcaceae</taxon>
        <taxon>Enterococcus</taxon>
    </lineage>
</organism>
<evidence type="ECO:0000313" key="1">
    <source>
        <dbReference type="EMBL" id="QNP37128.1"/>
    </source>
</evidence>
<sequence length="60" mass="6505">MADTFRIYKGKEKVLEGSSPLTITGLTASTDVKKGTYQAVRVRDGKESAKVDIPAFRTTA</sequence>
<dbReference type="Proteomes" id="UP000516122">
    <property type="component" value="Chromosome"/>
</dbReference>
<gene>
    <name evidence="1" type="ORF">H9Q64_11710</name>
</gene>
<reference evidence="1 2" key="1">
    <citation type="submission" date="2020-08" db="EMBL/GenBank/DDBJ databases">
        <title>Enterococcus faecalis SF28073 genome assembly.</title>
        <authorList>
            <person name="Duerkop B.A."/>
            <person name="Johnson C.N."/>
        </authorList>
    </citation>
    <scope>NUCLEOTIDE SEQUENCE [LARGE SCALE GENOMIC DNA]</scope>
    <source>
        <strain evidence="1 2">SF28073</strain>
    </source>
</reference>
<accession>A0A2S7M138</accession>
<protein>
    <submittedName>
        <fullName evidence="1">Uncharacterized protein</fullName>
    </submittedName>
</protein>
<dbReference type="RefSeq" id="WP_002382607.1">
    <property type="nucleotide sequence ID" value="NZ_CABGRP010000001.1"/>
</dbReference>